<dbReference type="InterPro" id="IPR011330">
    <property type="entry name" value="Glyco_hydro/deAcase_b/a-brl"/>
</dbReference>
<dbReference type="Gene3D" id="3.20.20.370">
    <property type="entry name" value="Glycoside hydrolase/deacetylase"/>
    <property type="match status" value="1"/>
</dbReference>
<dbReference type="GO" id="GO:0005975">
    <property type="term" value="P:carbohydrate metabolic process"/>
    <property type="evidence" value="ECO:0007669"/>
    <property type="project" value="InterPro"/>
</dbReference>
<protein>
    <recommendedName>
        <fullName evidence="3">Polysaccharide deacetylase</fullName>
    </recommendedName>
</protein>
<dbReference type="EMBL" id="RXFM01000124">
    <property type="protein sequence ID" value="RST62101.1"/>
    <property type="molecule type" value="Genomic_DNA"/>
</dbReference>
<name>A0A429XED1_9RICK</name>
<dbReference type="AlphaFoldDB" id="A0A429XED1"/>
<evidence type="ECO:0000313" key="2">
    <source>
        <dbReference type="Proteomes" id="UP000279470"/>
    </source>
</evidence>
<accession>A0A429XED1</accession>
<dbReference type="SUPFAM" id="SSF88713">
    <property type="entry name" value="Glycoside hydrolase/deacetylase"/>
    <property type="match status" value="1"/>
</dbReference>
<dbReference type="Proteomes" id="UP000279470">
    <property type="component" value="Unassembled WGS sequence"/>
</dbReference>
<dbReference type="OrthoDB" id="1331280at2"/>
<reference evidence="2" key="1">
    <citation type="submission" date="2018-11" db="EMBL/GenBank/DDBJ databases">
        <title>Phylogenetic, genomic, and biogeographic characterization of a novel and ubiquitous marine invertebrate-associated Rickettsiales parasite, Candidatus Marinoinvertebrata rohwerii, gen. nov., sp. nov.</title>
        <authorList>
            <person name="Klinges J.G."/>
            <person name="Rosales S.M."/>
            <person name="Mcminds R."/>
            <person name="Shaver E.C."/>
            <person name="Shantz A."/>
            <person name="Peters E.C."/>
            <person name="Burkepile D.E."/>
            <person name="Silliman B.R."/>
            <person name="Vega Thurber R.L."/>
        </authorList>
    </citation>
    <scope>NUCLEOTIDE SEQUENCE [LARGE SCALE GENOMIC DNA]</scope>
    <source>
        <strain evidence="2">a_cerv_44</strain>
    </source>
</reference>
<comment type="caution">
    <text evidence="1">The sequence shown here is derived from an EMBL/GenBank/DDBJ whole genome shotgun (WGS) entry which is preliminary data.</text>
</comment>
<dbReference type="RefSeq" id="WP_126045263.1">
    <property type="nucleotide sequence ID" value="NZ_RXFM01000124.1"/>
</dbReference>
<sequence length="188" mass="22190">MCPSINKIEKNLFVKLKEKSKLNKVHISIAISGLWIIQNKEDFIWLQSLKEDDFIITWVNHSFTHRYYKDVDMQNNFLLLSDTVVQSEILDIERILIEHGEVPSIFFRFPGLISDEKFVEVLKKYGLVQLGARAWISKMKKDENIEKGDIILIHGNGNEERKALEELYKFIKDTNLKFLNLEDEIKYE</sequence>
<gene>
    <name evidence="1" type="ORF">EIC27_06605</name>
</gene>
<organism evidence="1 2">
    <name type="scientific">Candidatus Aquarickettsia rohweri</name>
    <dbReference type="NCBI Taxonomy" id="2602574"/>
    <lineage>
        <taxon>Bacteria</taxon>
        <taxon>Pseudomonadati</taxon>
        <taxon>Pseudomonadota</taxon>
        <taxon>Alphaproteobacteria</taxon>
        <taxon>Rickettsiales</taxon>
        <taxon>Candidatus Midichloriaceae</taxon>
        <taxon>Candidatus Aquarickettsia</taxon>
    </lineage>
</organism>
<evidence type="ECO:0000313" key="1">
    <source>
        <dbReference type="EMBL" id="RST62101.1"/>
    </source>
</evidence>
<keyword evidence="2" id="KW-1185">Reference proteome</keyword>
<evidence type="ECO:0008006" key="3">
    <source>
        <dbReference type="Google" id="ProtNLM"/>
    </source>
</evidence>
<proteinExistence type="predicted"/>